<dbReference type="Proteomes" id="UP000464178">
    <property type="component" value="Chromosome"/>
</dbReference>
<evidence type="ECO:0000313" key="2">
    <source>
        <dbReference type="Proteomes" id="UP000464178"/>
    </source>
</evidence>
<gene>
    <name evidence="1" type="ORF">SOIL9_24710</name>
</gene>
<organism evidence="1 2">
    <name type="scientific">Gemmata massiliana</name>
    <dbReference type="NCBI Taxonomy" id="1210884"/>
    <lineage>
        <taxon>Bacteria</taxon>
        <taxon>Pseudomonadati</taxon>
        <taxon>Planctomycetota</taxon>
        <taxon>Planctomycetia</taxon>
        <taxon>Gemmatales</taxon>
        <taxon>Gemmataceae</taxon>
        <taxon>Gemmata</taxon>
    </lineage>
</organism>
<dbReference type="KEGG" id="gms:SOIL9_24710"/>
<sequence>MLWVLRLSLALGRTPGELFEQLTATDLALYQALVEIDGPWWGEREAAHLRQIASVQAAAAGADVPPDQFEIEWRVGEDAPATTSEFNLLPAAEGILMFAAQNGLEVQENPL</sequence>
<protein>
    <submittedName>
        <fullName evidence="1">Uncharacterized protein</fullName>
    </submittedName>
</protein>
<dbReference type="EMBL" id="LR593886">
    <property type="protein sequence ID" value="VTR95243.1"/>
    <property type="molecule type" value="Genomic_DNA"/>
</dbReference>
<name>A0A6P2D2B2_9BACT</name>
<dbReference type="AlphaFoldDB" id="A0A6P2D2B2"/>
<evidence type="ECO:0000313" key="1">
    <source>
        <dbReference type="EMBL" id="VTR95243.1"/>
    </source>
</evidence>
<reference evidence="1 2" key="1">
    <citation type="submission" date="2019-05" db="EMBL/GenBank/DDBJ databases">
        <authorList>
            <consortium name="Science for Life Laboratories"/>
        </authorList>
    </citation>
    <scope>NUCLEOTIDE SEQUENCE [LARGE SCALE GENOMIC DNA]</scope>
    <source>
        <strain evidence="1">Soil9</strain>
    </source>
</reference>
<accession>A0A6P2D2B2</accession>
<proteinExistence type="predicted"/>
<keyword evidence="2" id="KW-1185">Reference proteome</keyword>